<dbReference type="InterPro" id="IPR023401">
    <property type="entry name" value="ODC_N"/>
</dbReference>
<dbReference type="InterPro" id="IPR036291">
    <property type="entry name" value="NAD(P)-bd_dom_sf"/>
</dbReference>
<dbReference type="PANTHER" id="PTHR13812">
    <property type="entry name" value="KETIMINE REDUCTASE MU-CRYSTALLIN"/>
    <property type="match status" value="1"/>
</dbReference>
<name>A0A537K3W6_9BACT</name>
<dbReference type="Pfam" id="PF02423">
    <property type="entry name" value="OCD_Mu_crystall"/>
    <property type="match status" value="1"/>
</dbReference>
<evidence type="ECO:0000313" key="1">
    <source>
        <dbReference type="EMBL" id="TMI90465.1"/>
    </source>
</evidence>
<dbReference type="InterPro" id="IPR003462">
    <property type="entry name" value="ODC_Mu_crystall"/>
</dbReference>
<dbReference type="PIRSF" id="PIRSF001439">
    <property type="entry name" value="CryM"/>
    <property type="match status" value="1"/>
</dbReference>
<dbReference type="EMBL" id="VBAK01000112">
    <property type="protein sequence ID" value="TMI90465.1"/>
    <property type="molecule type" value="Genomic_DNA"/>
</dbReference>
<dbReference type="AlphaFoldDB" id="A0A537K3W6"/>
<dbReference type="SUPFAM" id="SSF51735">
    <property type="entry name" value="NAD(P)-binding Rossmann-fold domains"/>
    <property type="match status" value="1"/>
</dbReference>
<accession>A0A537K3W6</accession>
<dbReference type="PANTHER" id="PTHR13812:SF19">
    <property type="entry name" value="KETIMINE REDUCTASE MU-CRYSTALLIN"/>
    <property type="match status" value="1"/>
</dbReference>
<proteinExistence type="predicted"/>
<organism evidence="1 2">
    <name type="scientific">Candidatus Segetimicrobium genomatis</name>
    <dbReference type="NCBI Taxonomy" id="2569760"/>
    <lineage>
        <taxon>Bacteria</taxon>
        <taxon>Bacillati</taxon>
        <taxon>Candidatus Sysuimicrobiota</taxon>
        <taxon>Candidatus Sysuimicrobiia</taxon>
        <taxon>Candidatus Sysuimicrobiales</taxon>
        <taxon>Candidatus Segetimicrobiaceae</taxon>
        <taxon>Candidatus Segetimicrobium</taxon>
    </lineage>
</organism>
<evidence type="ECO:0000313" key="2">
    <source>
        <dbReference type="Proteomes" id="UP000318509"/>
    </source>
</evidence>
<comment type="caution">
    <text evidence="1">The sequence shown here is derived from an EMBL/GenBank/DDBJ whole genome shotgun (WGS) entry which is preliminary data.</text>
</comment>
<reference evidence="1 2" key="1">
    <citation type="journal article" date="2019" name="Nat. Microbiol.">
        <title>Mediterranean grassland soil C-N compound turnover is dependent on rainfall and depth, and is mediated by genomically divergent microorganisms.</title>
        <authorList>
            <person name="Diamond S."/>
            <person name="Andeer P.F."/>
            <person name="Li Z."/>
            <person name="Crits-Christoph A."/>
            <person name="Burstein D."/>
            <person name="Anantharaman K."/>
            <person name="Lane K.R."/>
            <person name="Thomas B.C."/>
            <person name="Pan C."/>
            <person name="Northen T.R."/>
            <person name="Banfield J.F."/>
        </authorList>
    </citation>
    <scope>NUCLEOTIDE SEQUENCE [LARGE SCALE GENOMIC DNA]</scope>
    <source>
        <strain evidence="1">NP_3</strain>
    </source>
</reference>
<dbReference type="Gene3D" id="3.40.50.720">
    <property type="entry name" value="NAD(P)-binding Rossmann-like Domain"/>
    <property type="match status" value="1"/>
</dbReference>
<gene>
    <name evidence="1" type="ORF">E6H00_06710</name>
</gene>
<dbReference type="GO" id="GO:0005737">
    <property type="term" value="C:cytoplasm"/>
    <property type="evidence" value="ECO:0007669"/>
    <property type="project" value="TreeGrafter"/>
</dbReference>
<dbReference type="Gene3D" id="3.30.1780.10">
    <property type="entry name" value="ornithine cyclodeaminase, domain 1"/>
    <property type="match status" value="1"/>
</dbReference>
<sequence length="342" mass="36279">MTAGTAPLWIAEADVASLLDLGEAIAALEQGLRLEARGEARNMTKTHVTWQGGTLHAIGASFESTGIVGTKTWANTPRGATPLLVLFDAGTGALVAVIEAFALGQLRTSSISGIATGRLARRDARTFAIIGTGEQALPQVAAVAAVRPLASVRVFGRNPERRAAFARRVEEGLGLSAVAQGSVAEAVEGADIVTLVTRATEPFLRSAMLARGAHVNAVGAITPERAEFEPDILDRCNPIAVDSLPQVQRLSREFSAYFEAGGRDWSRVTLLSALVDRPQARPEESDLTLFKAMGMGISDLALGVHCYRKAMEGGLGRTVQLPKRVEIRLKPQKCISGGVRHE</sequence>
<dbReference type="Proteomes" id="UP000318509">
    <property type="component" value="Unassembled WGS sequence"/>
</dbReference>
<protein>
    <submittedName>
        <fullName evidence="1">Ornithine cyclodeaminase family protein</fullName>
    </submittedName>
</protein>